<dbReference type="Pfam" id="PF06445">
    <property type="entry name" value="GyrI-like"/>
    <property type="match status" value="1"/>
</dbReference>
<dbReference type="AlphaFoldDB" id="A0A0C1U437"/>
<proteinExistence type="predicted"/>
<evidence type="ECO:0000259" key="1">
    <source>
        <dbReference type="SMART" id="SM00871"/>
    </source>
</evidence>
<keyword evidence="3" id="KW-1185">Reference proteome</keyword>
<accession>A0A0C1U437</accession>
<dbReference type="Proteomes" id="UP000031366">
    <property type="component" value="Unassembled WGS sequence"/>
</dbReference>
<dbReference type="OrthoDB" id="2734147at2"/>
<sequence>MNIQVVKKEEIKVIGLAVNSSYSQISNISILFDQMEERMGEILHKTKESIFIAPFHSRETEFTYYVTVPVEKIENIPNGMIGFVIPSKKYIFATHNGSPSEVENTYLQMFSWMKEHGCEQDYHALSLEIYKNEHSTINSFGDKLQFDIYLPLKKSKNLK</sequence>
<evidence type="ECO:0000313" key="3">
    <source>
        <dbReference type="Proteomes" id="UP000031366"/>
    </source>
</evidence>
<dbReference type="Gene3D" id="3.20.80.10">
    <property type="entry name" value="Regulatory factor, effector binding domain"/>
    <property type="match status" value="1"/>
</dbReference>
<dbReference type="PANTHER" id="PTHR36444:SF2">
    <property type="entry name" value="TRANSCRIPTIONAL REGULATOR PROTEIN YOBU-RELATED"/>
    <property type="match status" value="1"/>
</dbReference>
<dbReference type="InterPro" id="IPR010499">
    <property type="entry name" value="AraC_E-bd"/>
</dbReference>
<dbReference type="SMART" id="SM00871">
    <property type="entry name" value="AraC_E_bind"/>
    <property type="match status" value="1"/>
</dbReference>
<gene>
    <name evidence="2" type="ORF">U732_1770</name>
</gene>
<dbReference type="InterPro" id="IPR029442">
    <property type="entry name" value="GyrI-like"/>
</dbReference>
<feature type="domain" description="AraC effector-binding" evidence="1">
    <location>
        <begin position="1"/>
        <end position="153"/>
    </location>
</feature>
<comment type="caution">
    <text evidence="2">The sequence shown here is derived from an EMBL/GenBank/DDBJ whole genome shotgun (WGS) entry which is preliminary data.</text>
</comment>
<dbReference type="STRING" id="29341.RSJ17_16670"/>
<dbReference type="RefSeq" id="WP_039633624.1">
    <property type="nucleotide sequence ID" value="NZ_AYSO01000017.1"/>
</dbReference>
<dbReference type="InterPro" id="IPR053182">
    <property type="entry name" value="YobU-like_regulator"/>
</dbReference>
<evidence type="ECO:0000313" key="2">
    <source>
        <dbReference type="EMBL" id="KIE46298.1"/>
    </source>
</evidence>
<protein>
    <submittedName>
        <fullName evidence="2">GyrI-like small molecule binding domain protein</fullName>
    </submittedName>
</protein>
<dbReference type="SUPFAM" id="SSF55136">
    <property type="entry name" value="Probable bacterial effector-binding domain"/>
    <property type="match status" value="1"/>
</dbReference>
<dbReference type="EMBL" id="AYSO01000017">
    <property type="protein sequence ID" value="KIE46298.1"/>
    <property type="molecule type" value="Genomic_DNA"/>
</dbReference>
<reference evidence="2 3" key="1">
    <citation type="journal article" date="2015" name="Infect. Genet. Evol.">
        <title>Genomic sequences of six botulinum neurotoxin-producing strains representing three clostridial species illustrate the mobility and diversity of botulinum neurotoxin genes.</title>
        <authorList>
            <person name="Smith T.J."/>
            <person name="Hill K.K."/>
            <person name="Xie G."/>
            <person name="Foley B.T."/>
            <person name="Williamson C.H."/>
            <person name="Foster J.T."/>
            <person name="Johnson S.L."/>
            <person name="Chertkov O."/>
            <person name="Teshima H."/>
            <person name="Gibbons H.S."/>
            <person name="Johnsky L.A."/>
            <person name="Karavis M.A."/>
            <person name="Smith L.A."/>
        </authorList>
    </citation>
    <scope>NUCLEOTIDE SEQUENCE [LARGE SCALE GENOMIC DNA]</scope>
    <source>
        <strain evidence="2 3">CDC 2741</strain>
    </source>
</reference>
<name>A0A0C1U437_9CLOT</name>
<dbReference type="PANTHER" id="PTHR36444">
    <property type="entry name" value="TRANSCRIPTIONAL REGULATOR PROTEIN YOBU-RELATED"/>
    <property type="match status" value="1"/>
</dbReference>
<organism evidence="2 3">
    <name type="scientific">Clostridium argentinense CDC 2741</name>
    <dbReference type="NCBI Taxonomy" id="1418104"/>
    <lineage>
        <taxon>Bacteria</taxon>
        <taxon>Bacillati</taxon>
        <taxon>Bacillota</taxon>
        <taxon>Clostridia</taxon>
        <taxon>Eubacteriales</taxon>
        <taxon>Clostridiaceae</taxon>
        <taxon>Clostridium</taxon>
    </lineage>
</organism>
<dbReference type="InterPro" id="IPR011256">
    <property type="entry name" value="Reg_factor_effector_dom_sf"/>
</dbReference>